<accession>A0ABV6Y676</accession>
<dbReference type="Proteomes" id="UP001593940">
    <property type="component" value="Unassembled WGS sequence"/>
</dbReference>
<keyword evidence="2" id="KW-1133">Transmembrane helix</keyword>
<comment type="caution">
    <text evidence="3">The sequence shown here is derived from an EMBL/GenBank/DDBJ whole genome shotgun (WGS) entry which is preliminary data.</text>
</comment>
<protein>
    <submittedName>
        <fullName evidence="3">ComEA family DNA-binding protein</fullName>
    </submittedName>
</protein>
<dbReference type="Gene3D" id="1.10.150.320">
    <property type="entry name" value="Photosystem II 12 kDa extrinsic protein"/>
    <property type="match status" value="1"/>
</dbReference>
<keyword evidence="2" id="KW-0812">Transmembrane</keyword>
<feature type="region of interest" description="Disordered" evidence="1">
    <location>
        <begin position="84"/>
        <end position="103"/>
    </location>
</feature>
<dbReference type="RefSeq" id="WP_377029414.1">
    <property type="nucleotide sequence ID" value="NZ_JBHOMY010000022.1"/>
</dbReference>
<evidence type="ECO:0000256" key="1">
    <source>
        <dbReference type="SAM" id="MobiDB-lite"/>
    </source>
</evidence>
<keyword evidence="4" id="KW-1185">Reference proteome</keyword>
<sequence>MQIGNLSRTRHPHERHDNAARQALRVLLVIGLITGGSLALWLSAGSGARSGGMVTAAPPQILAGEPQIVELPQRDERVQVADADPAGALPGSGASLKEAYVPASGPQETVPAYTAAAPPPAVEQASAQSDQAIPAPPADIDMTGAVTRQASLPEPAQPESLAAGLVDLNRASIGQLNTLKGAGTLGRAIVKGRPYRSVDDLVKKKILRRTVFEKIKNQVTVQ</sequence>
<evidence type="ECO:0000256" key="2">
    <source>
        <dbReference type="SAM" id="Phobius"/>
    </source>
</evidence>
<name>A0ABV6Y676_9HYPH</name>
<evidence type="ECO:0000313" key="4">
    <source>
        <dbReference type="Proteomes" id="UP001593940"/>
    </source>
</evidence>
<organism evidence="3 4">
    <name type="scientific">Microvirga arabica</name>
    <dbReference type="NCBI Taxonomy" id="1128671"/>
    <lineage>
        <taxon>Bacteria</taxon>
        <taxon>Pseudomonadati</taxon>
        <taxon>Pseudomonadota</taxon>
        <taxon>Alphaproteobacteria</taxon>
        <taxon>Hyphomicrobiales</taxon>
        <taxon>Methylobacteriaceae</taxon>
        <taxon>Microvirga</taxon>
    </lineage>
</organism>
<dbReference type="EMBL" id="JBHOMY010000022">
    <property type="protein sequence ID" value="MFC1456771.1"/>
    <property type="molecule type" value="Genomic_DNA"/>
</dbReference>
<dbReference type="Pfam" id="PF12836">
    <property type="entry name" value="HHH_3"/>
    <property type="match status" value="1"/>
</dbReference>
<proteinExistence type="predicted"/>
<reference evidence="3 4" key="1">
    <citation type="submission" date="2024-09" db="EMBL/GenBank/DDBJ databases">
        <title>Nodulacao em especies de Leguminosae Basais da Amazonia e Caracterizacao dos Rizobios e Bacterias Associadas aos Nodulos.</title>
        <authorList>
            <person name="Jambeiro I.C.A."/>
            <person name="Lopes I.S."/>
            <person name="Aguiar E.R.G.R."/>
            <person name="Santos A.F.J."/>
            <person name="Dos Santos J.M.F."/>
            <person name="Gross E."/>
        </authorList>
    </citation>
    <scope>NUCLEOTIDE SEQUENCE [LARGE SCALE GENOMIC DNA]</scope>
    <source>
        <strain evidence="3 4">BRUESC1165</strain>
    </source>
</reference>
<dbReference type="GO" id="GO:0003677">
    <property type="term" value="F:DNA binding"/>
    <property type="evidence" value="ECO:0007669"/>
    <property type="project" value="UniProtKB-KW"/>
</dbReference>
<keyword evidence="3" id="KW-0238">DNA-binding</keyword>
<feature type="transmembrane region" description="Helical" evidence="2">
    <location>
        <begin position="23"/>
        <end position="44"/>
    </location>
</feature>
<keyword evidence="2" id="KW-0472">Membrane</keyword>
<evidence type="ECO:0000313" key="3">
    <source>
        <dbReference type="EMBL" id="MFC1456771.1"/>
    </source>
</evidence>
<gene>
    <name evidence="3" type="ORF">ACETIH_08595</name>
</gene>
<dbReference type="SUPFAM" id="SSF81585">
    <property type="entry name" value="PsbU/PolX domain-like"/>
    <property type="match status" value="1"/>
</dbReference>